<evidence type="ECO:0000256" key="1">
    <source>
        <dbReference type="SAM" id="Phobius"/>
    </source>
</evidence>
<name>A0A195CMC3_9HYME</name>
<sequence>ERDVLANNDFRLRCDARRSFRRAIRGEFLDAAMFLSTRCFSRTFSKFGSEAGQFFSRLLVGHCHTEEKGREGKEMKNAAEAKKMICLALGEDVELEEILNENSCQTQLKLTNMLAVTQQDVSYRLQHHWGDRELKKGRELICIPIIQVLLIIILFIRYSGFYLFY</sequence>
<proteinExistence type="predicted"/>
<dbReference type="EMBL" id="KQ977574">
    <property type="protein sequence ID" value="KYN01840.1"/>
    <property type="molecule type" value="Genomic_DNA"/>
</dbReference>
<gene>
    <name evidence="2" type="ORF">ALC62_07312</name>
</gene>
<accession>A0A195CMC3</accession>
<evidence type="ECO:0000313" key="2">
    <source>
        <dbReference type="EMBL" id="KYN01840.1"/>
    </source>
</evidence>
<dbReference type="InterPro" id="IPR036388">
    <property type="entry name" value="WH-like_DNA-bd_sf"/>
</dbReference>
<protein>
    <submittedName>
        <fullName evidence="2">Uncharacterized protein</fullName>
    </submittedName>
</protein>
<keyword evidence="1" id="KW-0472">Membrane</keyword>
<keyword evidence="3" id="KW-1185">Reference proteome</keyword>
<dbReference type="AlphaFoldDB" id="A0A195CMC3"/>
<keyword evidence="1" id="KW-1133">Transmembrane helix</keyword>
<dbReference type="Gene3D" id="1.10.10.10">
    <property type="entry name" value="Winged helix-like DNA-binding domain superfamily/Winged helix DNA-binding domain"/>
    <property type="match status" value="1"/>
</dbReference>
<reference evidence="2 3" key="1">
    <citation type="submission" date="2016-03" db="EMBL/GenBank/DDBJ databases">
        <title>Cyphomyrmex costatus WGS genome.</title>
        <authorList>
            <person name="Nygaard S."/>
            <person name="Hu H."/>
            <person name="Boomsma J."/>
            <person name="Zhang G."/>
        </authorList>
    </citation>
    <scope>NUCLEOTIDE SEQUENCE [LARGE SCALE GENOMIC DNA]</scope>
    <source>
        <strain evidence="2">MS0001</strain>
        <tissue evidence="2">Whole body</tissue>
    </source>
</reference>
<dbReference type="Proteomes" id="UP000078542">
    <property type="component" value="Unassembled WGS sequence"/>
</dbReference>
<evidence type="ECO:0000313" key="3">
    <source>
        <dbReference type="Proteomes" id="UP000078542"/>
    </source>
</evidence>
<keyword evidence="1" id="KW-0812">Transmembrane</keyword>
<feature type="transmembrane region" description="Helical" evidence="1">
    <location>
        <begin position="140"/>
        <end position="164"/>
    </location>
</feature>
<organism evidence="2 3">
    <name type="scientific">Cyphomyrmex costatus</name>
    <dbReference type="NCBI Taxonomy" id="456900"/>
    <lineage>
        <taxon>Eukaryota</taxon>
        <taxon>Metazoa</taxon>
        <taxon>Ecdysozoa</taxon>
        <taxon>Arthropoda</taxon>
        <taxon>Hexapoda</taxon>
        <taxon>Insecta</taxon>
        <taxon>Pterygota</taxon>
        <taxon>Neoptera</taxon>
        <taxon>Endopterygota</taxon>
        <taxon>Hymenoptera</taxon>
        <taxon>Apocrita</taxon>
        <taxon>Aculeata</taxon>
        <taxon>Formicoidea</taxon>
        <taxon>Formicidae</taxon>
        <taxon>Myrmicinae</taxon>
        <taxon>Cyphomyrmex</taxon>
    </lineage>
</organism>
<feature type="non-terminal residue" evidence="2">
    <location>
        <position position="1"/>
    </location>
</feature>